<keyword evidence="1" id="KW-0812">Transmembrane</keyword>
<dbReference type="RefSeq" id="WP_100353105.1">
    <property type="nucleotide sequence ID" value="NZ_PCGR01000002.1"/>
</dbReference>
<feature type="transmembrane region" description="Helical" evidence="1">
    <location>
        <begin position="298"/>
        <end position="316"/>
    </location>
</feature>
<dbReference type="EMBL" id="PCGR01000002">
    <property type="protein sequence ID" value="PJK16536.1"/>
    <property type="molecule type" value="Genomic_DNA"/>
</dbReference>
<reference evidence="2 3" key="1">
    <citation type="submission" date="2017-10" db="EMBL/GenBank/DDBJ databases">
        <title>Draft genome of Chryseomicrobium casticus sp. nov.</title>
        <authorList>
            <person name="Chakraborty R."/>
            <person name="Saha T."/>
        </authorList>
    </citation>
    <scope>NUCLEOTIDE SEQUENCE [LARGE SCALE GENOMIC DNA]</scope>
    <source>
        <strain evidence="2 3">ET03</strain>
    </source>
</reference>
<accession>A0A2M9EZB4</accession>
<feature type="transmembrane region" description="Helical" evidence="1">
    <location>
        <begin position="140"/>
        <end position="162"/>
    </location>
</feature>
<comment type="caution">
    <text evidence="2">The sequence shown here is derived from an EMBL/GenBank/DDBJ whole genome shotgun (WGS) entry which is preliminary data.</text>
</comment>
<proteinExistence type="predicted"/>
<organism evidence="2 3">
    <name type="scientific">Chryseomicrobium excrementi</name>
    <dbReference type="NCBI Taxonomy" id="2041346"/>
    <lineage>
        <taxon>Bacteria</taxon>
        <taxon>Bacillati</taxon>
        <taxon>Bacillota</taxon>
        <taxon>Bacilli</taxon>
        <taxon>Bacillales</taxon>
        <taxon>Caryophanaceae</taxon>
        <taxon>Chryseomicrobium</taxon>
    </lineage>
</organism>
<name>A0A2M9EZB4_9BACL</name>
<feature type="transmembrane region" description="Helical" evidence="1">
    <location>
        <begin position="336"/>
        <end position="356"/>
    </location>
</feature>
<dbReference type="InterPro" id="IPR021359">
    <property type="entry name" value="DUF2812"/>
</dbReference>
<dbReference type="Pfam" id="PF11193">
    <property type="entry name" value="DUF2812"/>
    <property type="match status" value="2"/>
</dbReference>
<keyword evidence="1" id="KW-0472">Membrane</keyword>
<dbReference type="AlphaFoldDB" id="A0A2M9EZB4"/>
<evidence type="ECO:0000256" key="1">
    <source>
        <dbReference type="SAM" id="Phobius"/>
    </source>
</evidence>
<keyword evidence="1" id="KW-1133">Transmembrane helix</keyword>
<evidence type="ECO:0008006" key="4">
    <source>
        <dbReference type="Google" id="ProtNLM"/>
    </source>
</evidence>
<dbReference type="Proteomes" id="UP000228680">
    <property type="component" value="Unassembled WGS sequence"/>
</dbReference>
<evidence type="ECO:0000313" key="3">
    <source>
        <dbReference type="Proteomes" id="UP000228680"/>
    </source>
</evidence>
<keyword evidence="3" id="KW-1185">Reference proteome</keyword>
<evidence type="ECO:0000313" key="2">
    <source>
        <dbReference type="EMBL" id="PJK16536.1"/>
    </source>
</evidence>
<gene>
    <name evidence="2" type="ORF">CQS04_05090</name>
</gene>
<feature type="transmembrane region" description="Helical" evidence="1">
    <location>
        <begin position="104"/>
        <end position="125"/>
    </location>
</feature>
<dbReference type="OrthoDB" id="8230517at2"/>
<protein>
    <recommendedName>
        <fullName evidence="4">DUF2812 domain-containing protein</fullName>
    </recommendedName>
</protein>
<sequence length="370" mass="43683">MKKVFRPFWSYRLQHTEDWLSRQSAEGWHLEDIHLLTRQFTLKQGQEQKKHYRITTIKKGADASSRLEQAGWSKAVSQKNWNVLEATEPTLYPVRDQLLFRNQIHFYITMTILFTYLLISIPFLMMDLLLSSGGMGSGGVGIQVGIFFGTLFLLVWMYTMYLENNELKKQEMQLEVTPGSSDQLKFKWRPLWFYDPLRTEHWLEEMAQQGFSLRRVHSLGFSFQKGTPHHRAYICDFNFRVRTSYYSVFKDFGWTLHHTSSLSFLNTTIWSMEYAEGEEKPTAGYEKSNRLKRLNKTYAMNFMWGIYFSVMMVYLFQMNFSQMPERNQGDPISGVLVGLLLFMTLLWIVTVIRIAISYFRYRKTILGGDS</sequence>